<dbReference type="PANTHER" id="PTHR43138:SF1">
    <property type="entry name" value="N-ACETYLTRANSFERASE ACA1"/>
    <property type="match status" value="1"/>
</dbReference>
<protein>
    <recommendedName>
        <fullName evidence="1">N-acetyltransferase domain-containing protein</fullName>
    </recommendedName>
</protein>
<feature type="domain" description="N-acetyltransferase" evidence="1">
    <location>
        <begin position="30"/>
        <end position="195"/>
    </location>
</feature>
<dbReference type="InParanoid" id="C3YN34"/>
<dbReference type="Pfam" id="PF00583">
    <property type="entry name" value="Acetyltransf_1"/>
    <property type="match status" value="1"/>
</dbReference>
<dbReference type="PROSITE" id="PS51186">
    <property type="entry name" value="GNAT"/>
    <property type="match status" value="1"/>
</dbReference>
<gene>
    <name evidence="2" type="ORF">BRAFLDRAFT_128458</name>
</gene>
<dbReference type="PANTHER" id="PTHR43138">
    <property type="entry name" value="ACETYLTRANSFERASE, GNAT FAMILY"/>
    <property type="match status" value="1"/>
</dbReference>
<accession>C3YN34</accession>
<proteinExistence type="predicted"/>
<dbReference type="GO" id="GO:0016747">
    <property type="term" value="F:acyltransferase activity, transferring groups other than amino-acyl groups"/>
    <property type="evidence" value="ECO:0007669"/>
    <property type="project" value="InterPro"/>
</dbReference>
<evidence type="ECO:0000313" key="2">
    <source>
        <dbReference type="EMBL" id="EEN58140.1"/>
    </source>
</evidence>
<dbReference type="SUPFAM" id="SSF55729">
    <property type="entry name" value="Acyl-CoA N-acyltransferases (Nat)"/>
    <property type="match status" value="1"/>
</dbReference>
<sequence>MSCYVIEARGSSQRLPYLPLPMSLPNGRQVSLDHYREQDVEQLFSIFKKIVEDGQSYPQEKMESLQDFRDYYLSHDVFVARDTAKTSEDVLGAFYVKPNFPGRSSHICNAGFIVKESERGQGLGKKMAERFLYIARDLGYKASFFNLVYVNNEASLRTWRGLGFKEIGIVPNAGFIKGLGYTDAVQFYYDFSTLTGSVEQLH</sequence>
<dbReference type="InterPro" id="IPR052742">
    <property type="entry name" value="Mito_N-acetyltransferase"/>
</dbReference>
<evidence type="ECO:0000259" key="1">
    <source>
        <dbReference type="PROSITE" id="PS51186"/>
    </source>
</evidence>
<dbReference type="InterPro" id="IPR000182">
    <property type="entry name" value="GNAT_dom"/>
</dbReference>
<dbReference type="STRING" id="7739.C3YN34"/>
<dbReference type="EMBL" id="GG666533">
    <property type="protein sequence ID" value="EEN58140.1"/>
    <property type="molecule type" value="Genomic_DNA"/>
</dbReference>
<organism>
    <name type="scientific">Branchiostoma floridae</name>
    <name type="common">Florida lancelet</name>
    <name type="synonym">Amphioxus</name>
    <dbReference type="NCBI Taxonomy" id="7739"/>
    <lineage>
        <taxon>Eukaryota</taxon>
        <taxon>Metazoa</taxon>
        <taxon>Chordata</taxon>
        <taxon>Cephalochordata</taxon>
        <taxon>Leptocardii</taxon>
        <taxon>Amphioxiformes</taxon>
        <taxon>Branchiostomatidae</taxon>
        <taxon>Branchiostoma</taxon>
    </lineage>
</organism>
<dbReference type="eggNOG" id="ENOG502RR82">
    <property type="taxonomic scope" value="Eukaryota"/>
</dbReference>
<dbReference type="AlphaFoldDB" id="C3YN34"/>
<name>C3YN34_BRAFL</name>
<dbReference type="Gene3D" id="3.40.630.30">
    <property type="match status" value="1"/>
</dbReference>
<dbReference type="InterPro" id="IPR016181">
    <property type="entry name" value="Acyl_CoA_acyltransferase"/>
</dbReference>
<dbReference type="CDD" id="cd04301">
    <property type="entry name" value="NAT_SF"/>
    <property type="match status" value="1"/>
</dbReference>
<reference evidence="2" key="1">
    <citation type="journal article" date="2008" name="Nature">
        <title>The amphioxus genome and the evolution of the chordate karyotype.</title>
        <authorList>
            <consortium name="US DOE Joint Genome Institute (JGI-PGF)"/>
            <person name="Putnam N.H."/>
            <person name="Butts T."/>
            <person name="Ferrier D.E.K."/>
            <person name="Furlong R.F."/>
            <person name="Hellsten U."/>
            <person name="Kawashima T."/>
            <person name="Robinson-Rechavi M."/>
            <person name="Shoguchi E."/>
            <person name="Terry A."/>
            <person name="Yu J.-K."/>
            <person name="Benito-Gutierrez E.L."/>
            <person name="Dubchak I."/>
            <person name="Garcia-Fernandez J."/>
            <person name="Gibson-Brown J.J."/>
            <person name="Grigoriev I.V."/>
            <person name="Horton A.C."/>
            <person name="de Jong P.J."/>
            <person name="Jurka J."/>
            <person name="Kapitonov V.V."/>
            <person name="Kohara Y."/>
            <person name="Kuroki Y."/>
            <person name="Lindquist E."/>
            <person name="Lucas S."/>
            <person name="Osoegawa K."/>
            <person name="Pennacchio L.A."/>
            <person name="Salamov A.A."/>
            <person name="Satou Y."/>
            <person name="Sauka-Spengler T."/>
            <person name="Schmutz J."/>
            <person name="Shin-I T."/>
            <person name="Toyoda A."/>
            <person name="Bronner-Fraser M."/>
            <person name="Fujiyama A."/>
            <person name="Holland L.Z."/>
            <person name="Holland P.W.H."/>
            <person name="Satoh N."/>
            <person name="Rokhsar D.S."/>
        </authorList>
    </citation>
    <scope>NUCLEOTIDE SEQUENCE [LARGE SCALE GENOMIC DNA]</scope>
    <source>
        <strain evidence="2">S238N-H82</strain>
        <tissue evidence="2">Testes</tissue>
    </source>
</reference>